<proteinExistence type="evidence at transcript level"/>
<dbReference type="Pfam" id="PF05741">
    <property type="entry name" value="zf-nanos"/>
    <property type="match status" value="1"/>
</dbReference>
<accession>A0A250KA99</accession>
<dbReference type="PANTHER" id="PTHR12887">
    <property type="entry name" value="NANOS PROTEIN"/>
    <property type="match status" value="1"/>
</dbReference>
<evidence type="ECO:0000256" key="7">
    <source>
        <dbReference type="ARBA" id="ARBA00022884"/>
    </source>
</evidence>
<evidence type="ECO:0000256" key="6">
    <source>
        <dbReference type="ARBA" id="ARBA00022845"/>
    </source>
</evidence>
<evidence type="ECO:0000256" key="8">
    <source>
        <dbReference type="PROSITE-ProRule" id="PRU00855"/>
    </source>
</evidence>
<dbReference type="Gene3D" id="4.10.60.30">
    <property type="entry name" value="Nanos, RNA-binding domain"/>
    <property type="match status" value="1"/>
</dbReference>
<evidence type="ECO:0000256" key="5">
    <source>
        <dbReference type="ARBA" id="ARBA00022833"/>
    </source>
</evidence>
<evidence type="ECO:0000259" key="9">
    <source>
        <dbReference type="PROSITE" id="PS51522"/>
    </source>
</evidence>
<sequence length="175" mass="20179">MFSWEDGRRISQGLRSYSLARLCRDMEHGEMEQSSGDPQFSMWKDYLGLHTVLKSTSHQESQEDFQRQEELPVLSHGTTSAEPSRYGPCAPPKKIYERFQCTFCRHNGEHWRVYTAHNLRDREGNIFCPVLRSYTCPQCGASGDKAHTRRFCPMTTKNYTSVYKTAIRGSSPKGQ</sequence>
<comment type="similarity">
    <text evidence="8">Belongs to the nanos family.</text>
</comment>
<evidence type="ECO:0000256" key="1">
    <source>
        <dbReference type="ARBA" id="ARBA00004496"/>
    </source>
</evidence>
<gene>
    <name evidence="10" type="primary">nanos 3</name>
</gene>
<dbReference type="InterPro" id="IPR024161">
    <property type="entry name" value="Znf_nanos-typ"/>
</dbReference>
<evidence type="ECO:0000256" key="4">
    <source>
        <dbReference type="ARBA" id="ARBA00022771"/>
    </source>
</evidence>
<protein>
    <submittedName>
        <fullName evidence="10">Nanos 3</fullName>
    </submittedName>
</protein>
<keyword evidence="7 8" id="KW-0694">RNA-binding</keyword>
<dbReference type="GO" id="GO:0005737">
    <property type="term" value="C:cytoplasm"/>
    <property type="evidence" value="ECO:0007669"/>
    <property type="project" value="UniProtKB-SubCell"/>
</dbReference>
<name>A0A250KA99_GLARU</name>
<evidence type="ECO:0000256" key="2">
    <source>
        <dbReference type="ARBA" id="ARBA00022490"/>
    </source>
</evidence>
<dbReference type="EMBL" id="LC218725">
    <property type="protein sequence ID" value="BBA26465.1"/>
    <property type="molecule type" value="mRNA"/>
</dbReference>
<dbReference type="GO" id="GO:0003723">
    <property type="term" value="F:RNA binding"/>
    <property type="evidence" value="ECO:0007669"/>
    <property type="project" value="UniProtKB-UniRule"/>
</dbReference>
<keyword evidence="3" id="KW-0479">Metal-binding</keyword>
<reference evidence="10" key="1">
    <citation type="submission" date="2017-02" db="EMBL/GenBank/DDBJ databases">
        <title>Nanos3 is associated for migration of primordial germ cells in Rana rugosa frogs.</title>
        <authorList>
            <person name="Kodama M."/>
            <person name="Yoshida M."/>
            <person name="Endo M."/>
            <person name="Nakamura M."/>
        </authorList>
    </citation>
    <scope>NUCLEOTIDE SEQUENCE</scope>
    <source>
        <tissue evidence="10">Gonad</tissue>
    </source>
</reference>
<keyword evidence="2" id="KW-0963">Cytoplasm</keyword>
<dbReference type="GO" id="GO:0008270">
    <property type="term" value="F:zinc ion binding"/>
    <property type="evidence" value="ECO:0007669"/>
    <property type="project" value="UniProtKB-KW"/>
</dbReference>
<dbReference type="AlphaFoldDB" id="A0A250KA99"/>
<dbReference type="InterPro" id="IPR038129">
    <property type="entry name" value="Nanos_sf"/>
</dbReference>
<organism evidence="10">
    <name type="scientific">Glandirana rugosa</name>
    <name type="common">Japanese wrinkled frog</name>
    <name type="synonym">Rana rugosa</name>
    <dbReference type="NCBI Taxonomy" id="8410"/>
    <lineage>
        <taxon>Eukaryota</taxon>
        <taxon>Metazoa</taxon>
        <taxon>Chordata</taxon>
        <taxon>Craniata</taxon>
        <taxon>Vertebrata</taxon>
        <taxon>Euteleostomi</taxon>
        <taxon>Amphibia</taxon>
        <taxon>Batrachia</taxon>
        <taxon>Anura</taxon>
        <taxon>Neobatrachia</taxon>
        <taxon>Ranoidea</taxon>
        <taxon>Ranidae</taxon>
        <taxon>Glandirana</taxon>
    </lineage>
</organism>
<keyword evidence="4 8" id="KW-0863">Zinc-finger</keyword>
<keyword evidence="6 8" id="KW-0810">Translation regulation</keyword>
<evidence type="ECO:0000313" key="10">
    <source>
        <dbReference type="EMBL" id="BBA26465.1"/>
    </source>
</evidence>
<dbReference type="PROSITE" id="PS51522">
    <property type="entry name" value="ZF_NANOS"/>
    <property type="match status" value="1"/>
</dbReference>
<comment type="subcellular location">
    <subcellularLocation>
        <location evidence="1">Cytoplasm</location>
    </subcellularLocation>
</comment>
<keyword evidence="5" id="KW-0862">Zinc</keyword>
<dbReference type="InterPro" id="IPR008705">
    <property type="entry name" value="Nanos/Xcar2"/>
</dbReference>
<dbReference type="GO" id="GO:0006417">
    <property type="term" value="P:regulation of translation"/>
    <property type="evidence" value="ECO:0007669"/>
    <property type="project" value="UniProtKB-UniRule"/>
</dbReference>
<feature type="domain" description="Nanos-type" evidence="9">
    <location>
        <begin position="100"/>
        <end position="154"/>
    </location>
</feature>
<evidence type="ECO:0000256" key="3">
    <source>
        <dbReference type="ARBA" id="ARBA00022723"/>
    </source>
</evidence>